<proteinExistence type="predicted"/>
<dbReference type="SUPFAM" id="SSF56784">
    <property type="entry name" value="HAD-like"/>
    <property type="match status" value="1"/>
</dbReference>
<feature type="domain" description="Polynucleotide kinase PNKP phosphatase" evidence="1">
    <location>
        <begin position="10"/>
        <end position="147"/>
    </location>
</feature>
<dbReference type="Pfam" id="PF25109">
    <property type="entry name" value="HAD_PNKP"/>
    <property type="match status" value="1"/>
</dbReference>
<organism evidence="2 3">
    <name type="scientific">Erwinia phage vB_EamP-S2</name>
    <dbReference type="NCBI Taxonomy" id="2070198"/>
    <lineage>
        <taxon>Viruses</taxon>
        <taxon>Duplodnaviria</taxon>
        <taxon>Heunggongvirae</taxon>
        <taxon>Uroviricota</taxon>
        <taxon>Caudoviricetes</taxon>
        <taxon>Autographivirales</taxon>
        <taxon>Autosignataviridae</taxon>
        <taxon>Molineuxvirinae</taxon>
        <taxon>Eracentumvirus</taxon>
        <taxon>Eracentumvirus S2</taxon>
    </lineage>
</organism>
<name>A0A2K9V540_9CAUD</name>
<keyword evidence="3" id="KW-1185">Reference proteome</keyword>
<evidence type="ECO:0000259" key="1">
    <source>
        <dbReference type="Pfam" id="PF25109"/>
    </source>
</evidence>
<dbReference type="InterPro" id="IPR056782">
    <property type="entry name" value="HAD_PNKP"/>
</dbReference>
<dbReference type="RefSeq" id="YP_009797634.1">
    <property type="nucleotide sequence ID" value="NC_047917.1"/>
</dbReference>
<dbReference type="GO" id="GO:0016301">
    <property type="term" value="F:kinase activity"/>
    <property type="evidence" value="ECO:0007669"/>
    <property type="project" value="UniProtKB-KW"/>
</dbReference>
<dbReference type="InterPro" id="IPR036412">
    <property type="entry name" value="HAD-like_sf"/>
</dbReference>
<dbReference type="Proteomes" id="UP000241070">
    <property type="component" value="Segment"/>
</dbReference>
<protein>
    <submittedName>
        <fullName evidence="2">3'-phosphatase, 5'-polynucleotide kinase</fullName>
    </submittedName>
</protein>
<dbReference type="GeneID" id="54988051"/>
<keyword evidence="2" id="KW-0808">Transferase</keyword>
<evidence type="ECO:0000313" key="2">
    <source>
        <dbReference type="EMBL" id="AUV57223.1"/>
    </source>
</evidence>
<reference evidence="2 3" key="1">
    <citation type="submission" date="2017-12" db="EMBL/GenBank/DDBJ databases">
        <title>Complete Genome Sequences of Erwinia amylovora Phages vB_EamP-S2 and vB_EamM-Bue1.</title>
        <authorList>
            <person name="Knecht L.E."/>
            <person name="Born Y."/>
            <person name="Pothier J.F."/>
            <person name="Loessner M.J."/>
            <person name="Fieseler L."/>
        </authorList>
    </citation>
    <scope>NUCLEOTIDE SEQUENCE [LARGE SCALE GENOMIC DNA]</scope>
</reference>
<evidence type="ECO:0000313" key="3">
    <source>
        <dbReference type="Proteomes" id="UP000241070"/>
    </source>
</evidence>
<dbReference type="Gene3D" id="3.40.50.1000">
    <property type="entry name" value="HAD superfamily/HAD-like"/>
    <property type="match status" value="1"/>
</dbReference>
<keyword evidence="2" id="KW-0418">Kinase</keyword>
<sequence length="203" mass="23045">MSVSNVAKNKAIIFDLDGCLADGKHRLHLLPKYEDRGNTNAWIEFNLASGDDLPIQDNIDLLNILALTHRIVILTGRGAVAKDVTIAWLDKHGVNYDNIIMRGEDDHRPDVEYKESILKPMKDHVVCCFDDLEHVAKHIRSLGITCHLTTHYEAPLLHQRDHRSEGKPECKHHFSGPVFKDAKEKRYASVCSDCKEVVLGDRY</sequence>
<accession>A0A2K9V540</accession>
<dbReference type="KEGG" id="vg:54988051"/>
<dbReference type="InterPro" id="IPR023214">
    <property type="entry name" value="HAD_sf"/>
</dbReference>
<dbReference type="EMBL" id="MG736918">
    <property type="protein sequence ID" value="AUV57223.1"/>
    <property type="molecule type" value="Genomic_DNA"/>
</dbReference>